<proteinExistence type="predicted"/>
<dbReference type="EMBL" id="MGJI01000020">
    <property type="protein sequence ID" value="OGN04467.1"/>
    <property type="molecule type" value="Genomic_DNA"/>
</dbReference>
<keyword evidence="1" id="KW-1133">Transmembrane helix</keyword>
<name>A0A1F8EUB8_9BACT</name>
<comment type="caution">
    <text evidence="2">The sequence shown here is derived from an EMBL/GenBank/DDBJ whole genome shotgun (WGS) entry which is preliminary data.</text>
</comment>
<protein>
    <submittedName>
        <fullName evidence="2">Uncharacterized protein</fullName>
    </submittedName>
</protein>
<evidence type="ECO:0000313" key="2">
    <source>
        <dbReference type="EMBL" id="OGN04467.1"/>
    </source>
</evidence>
<accession>A0A1F8EUB8</accession>
<keyword evidence="1" id="KW-0472">Membrane</keyword>
<gene>
    <name evidence="2" type="ORF">A2831_02830</name>
</gene>
<organism evidence="2 3">
    <name type="scientific">Candidatus Yanofskybacteria bacterium RIFCSPHIGHO2_01_FULL_44_17</name>
    <dbReference type="NCBI Taxonomy" id="1802668"/>
    <lineage>
        <taxon>Bacteria</taxon>
        <taxon>Candidatus Yanofskyibacteriota</taxon>
    </lineage>
</organism>
<reference evidence="2 3" key="1">
    <citation type="journal article" date="2016" name="Nat. Commun.">
        <title>Thousands of microbial genomes shed light on interconnected biogeochemical processes in an aquifer system.</title>
        <authorList>
            <person name="Anantharaman K."/>
            <person name="Brown C.T."/>
            <person name="Hug L.A."/>
            <person name="Sharon I."/>
            <person name="Castelle C.J."/>
            <person name="Probst A.J."/>
            <person name="Thomas B.C."/>
            <person name="Singh A."/>
            <person name="Wilkins M.J."/>
            <person name="Karaoz U."/>
            <person name="Brodie E.L."/>
            <person name="Williams K.H."/>
            <person name="Hubbard S.S."/>
            <person name="Banfield J.F."/>
        </authorList>
    </citation>
    <scope>NUCLEOTIDE SEQUENCE [LARGE SCALE GENOMIC DNA]</scope>
</reference>
<dbReference type="AlphaFoldDB" id="A0A1F8EUB8"/>
<dbReference type="Proteomes" id="UP000177507">
    <property type="component" value="Unassembled WGS sequence"/>
</dbReference>
<evidence type="ECO:0000256" key="1">
    <source>
        <dbReference type="SAM" id="Phobius"/>
    </source>
</evidence>
<evidence type="ECO:0000313" key="3">
    <source>
        <dbReference type="Proteomes" id="UP000177507"/>
    </source>
</evidence>
<keyword evidence="1" id="KW-0812">Transmembrane</keyword>
<feature type="transmembrane region" description="Helical" evidence="1">
    <location>
        <begin position="12"/>
        <end position="31"/>
    </location>
</feature>
<dbReference type="STRING" id="1802668.A2831_02830"/>
<sequence>MKIFSLESKSVLAGWSVLFGFLISSFWKYLYQSESLKCASRLDYTECQKHWDRIYFPLNHGYFYDFAFWVVAGLAVLGLIRHHKRKNKAIS</sequence>
<feature type="transmembrane region" description="Helical" evidence="1">
    <location>
        <begin position="61"/>
        <end position="80"/>
    </location>
</feature>